<evidence type="ECO:0000313" key="7">
    <source>
        <dbReference type="EMBL" id="RWR05927.1"/>
    </source>
</evidence>
<dbReference type="InterPro" id="IPR005801">
    <property type="entry name" value="ADC_synthase"/>
</dbReference>
<comment type="catalytic activity">
    <reaction evidence="1">
        <text>chorismate = isochorismate</text>
        <dbReference type="Rhea" id="RHEA:18985"/>
        <dbReference type="ChEBI" id="CHEBI:29748"/>
        <dbReference type="ChEBI" id="CHEBI:29780"/>
        <dbReference type="EC" id="5.4.4.2"/>
    </reaction>
</comment>
<comment type="caution">
    <text evidence="7">The sequence shown here is derived from an EMBL/GenBank/DDBJ whole genome shotgun (WGS) entry which is preliminary data.</text>
</comment>
<dbReference type="SUPFAM" id="SSF56322">
    <property type="entry name" value="ADC synthase"/>
    <property type="match status" value="1"/>
</dbReference>
<dbReference type="EC" id="5.4.4.2" evidence="3"/>
<dbReference type="EMBL" id="QYTU02000040">
    <property type="protein sequence ID" value="RWR05927.1"/>
    <property type="molecule type" value="Genomic_DNA"/>
</dbReference>
<reference evidence="7" key="1">
    <citation type="submission" date="2018-12" db="EMBL/GenBank/DDBJ databases">
        <authorList>
            <person name="Sun L."/>
            <person name="Chen Z."/>
        </authorList>
    </citation>
    <scope>NUCLEOTIDE SEQUENCE [LARGE SCALE GENOMIC DNA]</scope>
    <source>
        <strain evidence="7">DSM 16012</strain>
    </source>
</reference>
<dbReference type="PANTHER" id="PTHR42839:SF1">
    <property type="entry name" value="ISOCHORISMATE SYNTHASE MENF"/>
    <property type="match status" value="1"/>
</dbReference>
<dbReference type="RefSeq" id="WP_120075166.1">
    <property type="nucleotide sequence ID" value="NZ_CP126113.1"/>
</dbReference>
<dbReference type="Gene3D" id="3.60.120.10">
    <property type="entry name" value="Anthranilate synthase"/>
    <property type="match status" value="1"/>
</dbReference>
<accession>A0A443ILP7</accession>
<dbReference type="Pfam" id="PF00425">
    <property type="entry name" value="Chorismate_bind"/>
    <property type="match status" value="1"/>
</dbReference>
<dbReference type="OrthoDB" id="9803598at2"/>
<evidence type="ECO:0000256" key="2">
    <source>
        <dbReference type="ARBA" id="ARBA00005297"/>
    </source>
</evidence>
<dbReference type="Proteomes" id="UP000273811">
    <property type="component" value="Unassembled WGS sequence"/>
</dbReference>
<dbReference type="InterPro" id="IPR004561">
    <property type="entry name" value="IsoChor_synthase"/>
</dbReference>
<dbReference type="AlphaFoldDB" id="A0A443ILP7"/>
<organism evidence="7 8">
    <name type="scientific">Siminovitchia fortis</name>
    <dbReference type="NCBI Taxonomy" id="254758"/>
    <lineage>
        <taxon>Bacteria</taxon>
        <taxon>Bacillati</taxon>
        <taxon>Bacillota</taxon>
        <taxon>Bacilli</taxon>
        <taxon>Bacillales</taxon>
        <taxon>Bacillaceae</taxon>
        <taxon>Siminovitchia</taxon>
    </lineage>
</organism>
<evidence type="ECO:0000256" key="5">
    <source>
        <dbReference type="ARBA" id="ARBA00041564"/>
    </source>
</evidence>
<keyword evidence="8" id="KW-1185">Reference proteome</keyword>
<dbReference type="NCBIfam" id="TIGR00543">
    <property type="entry name" value="isochor_syn"/>
    <property type="match status" value="1"/>
</dbReference>
<evidence type="ECO:0000256" key="3">
    <source>
        <dbReference type="ARBA" id="ARBA00012824"/>
    </source>
</evidence>
<sequence length="464" mass="52308">MLMNSPFQTKYINTLKHKTESNKVLASYTKKVDKIDPFAFYQINRPPDEGERFFWKSPDDDMTIVGVGLLRSFSNSGADDRFSRIETEWNDILSSAVIDNPFHVPGTGPLLFGGFSFDPYSLKEEKWQPFGDALFYLPEYMLTVIGDDYYLTVNLFESDELSNQTNKVEKTFDLLIKNEEPSQVPAPHLESREELYVPEWLDSVAEVVNVLRTSEIVKKVVLSREMMLNFSEPVSSEYVLKQLHTQQKDSFIFLLETPDGSFAGASPERLVKKMNDQVLSTSLAGSIGRSEDSKEDRELGNILLNDEKNLYEHHLVVDMIKKALEPYCRELQVPDDPVLLRTPYIQHLYTPVSGVAKSGTSIFHIVGELHPTPALGGVPTGQSMKIIRDKEKMDRGFYASPIGWTDFDGNGEFIVAIRSGLLKGKQAFLYAGCGLVADSDPKEELKETGIKFRPMLQAMGGKSE</sequence>
<evidence type="ECO:0000313" key="8">
    <source>
        <dbReference type="Proteomes" id="UP000273811"/>
    </source>
</evidence>
<name>A0A443ILP7_9BACI</name>
<dbReference type="GO" id="GO:0009697">
    <property type="term" value="P:salicylic acid biosynthetic process"/>
    <property type="evidence" value="ECO:0007669"/>
    <property type="project" value="TreeGrafter"/>
</dbReference>
<evidence type="ECO:0000259" key="6">
    <source>
        <dbReference type="Pfam" id="PF00425"/>
    </source>
</evidence>
<evidence type="ECO:0000256" key="4">
    <source>
        <dbReference type="ARBA" id="ARBA00023235"/>
    </source>
</evidence>
<dbReference type="InterPro" id="IPR015890">
    <property type="entry name" value="Chorismate_C"/>
</dbReference>
<keyword evidence="4 7" id="KW-0413">Isomerase</keyword>
<protein>
    <recommendedName>
        <fullName evidence="3">isochorismate synthase</fullName>
        <ecNumber evidence="3">5.4.4.2</ecNumber>
    </recommendedName>
    <alternativeName>
        <fullName evidence="5">Isochorismate mutase</fullName>
    </alternativeName>
</protein>
<feature type="domain" description="Chorismate-utilising enzyme C-terminal" evidence="6">
    <location>
        <begin position="199"/>
        <end position="451"/>
    </location>
</feature>
<evidence type="ECO:0000256" key="1">
    <source>
        <dbReference type="ARBA" id="ARBA00000799"/>
    </source>
</evidence>
<dbReference type="PANTHER" id="PTHR42839">
    <property type="entry name" value="ISOCHORISMATE SYNTHASE ENTC"/>
    <property type="match status" value="1"/>
</dbReference>
<gene>
    <name evidence="7" type="ORF">D4N35_015040</name>
</gene>
<comment type="similarity">
    <text evidence="2">Belongs to the isochorismate synthase family.</text>
</comment>
<dbReference type="GO" id="GO:0008909">
    <property type="term" value="F:isochorismate synthase activity"/>
    <property type="evidence" value="ECO:0007669"/>
    <property type="project" value="UniProtKB-EC"/>
</dbReference>
<proteinExistence type="inferred from homology"/>